<dbReference type="Proteomes" id="UP001642482">
    <property type="component" value="Unassembled WGS sequence"/>
</dbReference>
<feature type="region of interest" description="Disordered" evidence="1">
    <location>
        <begin position="232"/>
        <end position="260"/>
    </location>
</feature>
<evidence type="ECO:0000256" key="1">
    <source>
        <dbReference type="SAM" id="MobiDB-lite"/>
    </source>
</evidence>
<organism evidence="2 3">
    <name type="scientific">Sporothrix eucalyptigena</name>
    <dbReference type="NCBI Taxonomy" id="1812306"/>
    <lineage>
        <taxon>Eukaryota</taxon>
        <taxon>Fungi</taxon>
        <taxon>Dikarya</taxon>
        <taxon>Ascomycota</taxon>
        <taxon>Pezizomycotina</taxon>
        <taxon>Sordariomycetes</taxon>
        <taxon>Sordariomycetidae</taxon>
        <taxon>Ophiostomatales</taxon>
        <taxon>Ophiostomataceae</taxon>
        <taxon>Sporothrix</taxon>
    </lineage>
</organism>
<sequence>MADWVPSDMKLEVGDDGVQYARDEDGNQHTRDEIQEMQETEKIILRSMDEIIAKRDAAHRAAHAIAFSIPQSVYDAAAADPEKLSAEDRALILSRGDLEARALVDPHSLTQAERHEILGWPAPEVVEKRIRAATKAAGNELSTPKELFAKAEREGVATLTPDELQLIADQFQLRVSDKLLLFSNEDSGDGPGDPWMLCPPVPGRVQAMNVIWKLEGLDRKTLAAAMFDNMQAEHNKRKRSSQQLAPRPIAGPGGPDVPSQEEAGRVIDEIADALVNLQRHHVWKKMSTNDFFRSYNSIVASLRGFALRFNANLPPTTGSRMPRQPDPIPNPPLLQLGPNPFGIRLSHDGRSTTELNRFRGGDGLPAGSTQAAPWTVWSPIIPHHMDPPSWLSRGPVIHHEEYVAMIQEWTDKEEQAWRDFQQICEQTGQPQEVPLFFNTPPEWPQLSHYKRPFNIYLDEVMNTEEAQAWDKGEINYAKTKWDAMTADEQAVYKTICEDKRKQAWINSMHKNTRPGTMRYN</sequence>
<accession>A0ABP0BGW8</accession>
<protein>
    <submittedName>
        <fullName evidence="2">Uncharacterized protein</fullName>
    </submittedName>
</protein>
<comment type="caution">
    <text evidence="2">The sequence shown here is derived from an EMBL/GenBank/DDBJ whole genome shotgun (WGS) entry which is preliminary data.</text>
</comment>
<proteinExistence type="predicted"/>
<evidence type="ECO:0000313" key="2">
    <source>
        <dbReference type="EMBL" id="CAK7218474.1"/>
    </source>
</evidence>
<dbReference type="EMBL" id="CAWUHD010000028">
    <property type="protein sequence ID" value="CAK7218474.1"/>
    <property type="molecule type" value="Genomic_DNA"/>
</dbReference>
<name>A0ABP0BGW8_9PEZI</name>
<gene>
    <name evidence="2" type="ORF">SEUCBS140593_003556</name>
</gene>
<keyword evidence="3" id="KW-1185">Reference proteome</keyword>
<reference evidence="2 3" key="1">
    <citation type="submission" date="2024-01" db="EMBL/GenBank/DDBJ databases">
        <authorList>
            <person name="Allen C."/>
            <person name="Tagirdzhanova G."/>
        </authorList>
    </citation>
    <scope>NUCLEOTIDE SEQUENCE [LARGE SCALE GENOMIC DNA]</scope>
</reference>
<evidence type="ECO:0000313" key="3">
    <source>
        <dbReference type="Proteomes" id="UP001642482"/>
    </source>
</evidence>